<proteinExistence type="predicted"/>
<reference evidence="1 2" key="1">
    <citation type="submission" date="2017-02" db="EMBL/GenBank/DDBJ databases">
        <title>Whole genome shotgun sequence of Pantoea agglomerans strain AS1 isolated from a cycad, Zamia floridana in Central Florida, USA.</title>
        <authorList>
            <person name="Lata P."/>
            <person name="Govindarajan S."/>
            <person name="Qi F."/>
            <person name="Li J.-L."/>
            <person name="Maurya S.K."/>
            <person name="Sahoo M.K."/>
        </authorList>
    </citation>
    <scope>NUCLEOTIDE SEQUENCE [LARGE SCALE GENOMIC DNA]</scope>
    <source>
        <strain evidence="1 2">AS1</strain>
    </source>
</reference>
<dbReference type="Proteomes" id="UP000192769">
    <property type="component" value="Unassembled WGS sequence"/>
</dbReference>
<evidence type="ECO:0008006" key="3">
    <source>
        <dbReference type="Google" id="ProtNLM"/>
    </source>
</evidence>
<dbReference type="InterPro" id="IPR024753">
    <property type="entry name" value="AriR"/>
</dbReference>
<protein>
    <recommendedName>
        <fullName evidence="3">Biofilm development protein YmgB/AriR</fullName>
    </recommendedName>
</protein>
<dbReference type="Gene3D" id="1.20.5.5260">
    <property type="match status" value="1"/>
</dbReference>
<organism evidence="1 2">
    <name type="scientific">Pantoea latae</name>
    <dbReference type="NCBI Taxonomy" id="1964541"/>
    <lineage>
        <taxon>Bacteria</taxon>
        <taxon>Pseudomonadati</taxon>
        <taxon>Pseudomonadota</taxon>
        <taxon>Gammaproteobacteria</taxon>
        <taxon>Enterobacterales</taxon>
        <taxon>Erwiniaceae</taxon>
        <taxon>Pantoea</taxon>
    </lineage>
</organism>
<dbReference type="Pfam" id="PF10798">
    <property type="entry name" value="YmgB"/>
    <property type="match status" value="1"/>
</dbReference>
<accession>A0A1V9DID7</accession>
<dbReference type="AlphaFoldDB" id="A0A1V9DID7"/>
<name>A0A1V9DID7_9GAMM</name>
<dbReference type="EMBL" id="MWUE01000016">
    <property type="protein sequence ID" value="OQP33504.1"/>
    <property type="molecule type" value="Genomic_DNA"/>
</dbReference>
<evidence type="ECO:0000313" key="2">
    <source>
        <dbReference type="Proteomes" id="UP000192769"/>
    </source>
</evidence>
<comment type="caution">
    <text evidence="1">The sequence shown here is derived from an EMBL/GenBank/DDBJ whole genome shotgun (WGS) entry which is preliminary data.</text>
</comment>
<dbReference type="OrthoDB" id="6540697at2"/>
<keyword evidence="2" id="KW-1185">Reference proteome</keyword>
<dbReference type="GO" id="GO:0071468">
    <property type="term" value="P:cellular response to acidic pH"/>
    <property type="evidence" value="ECO:0007669"/>
    <property type="project" value="InterPro"/>
</dbReference>
<gene>
    <name evidence="1" type="ORF">B2J69_10565</name>
</gene>
<dbReference type="RefSeq" id="WP_081139228.1">
    <property type="nucleotide sequence ID" value="NZ_MWUE01000016.1"/>
</dbReference>
<sequence length="82" mass="9226">MRVQNSASRAIVDYFNSPAWNAPQESDLLAVILRELMEAGQPATNKAVIARVIQRLEVEGDARRLENYRQLLAQLMETGAQE</sequence>
<evidence type="ECO:0000313" key="1">
    <source>
        <dbReference type="EMBL" id="OQP33504.1"/>
    </source>
</evidence>